<organism evidence="2 3">
    <name type="scientific">Zopfia rhizophila CBS 207.26</name>
    <dbReference type="NCBI Taxonomy" id="1314779"/>
    <lineage>
        <taxon>Eukaryota</taxon>
        <taxon>Fungi</taxon>
        <taxon>Dikarya</taxon>
        <taxon>Ascomycota</taxon>
        <taxon>Pezizomycotina</taxon>
        <taxon>Dothideomycetes</taxon>
        <taxon>Dothideomycetes incertae sedis</taxon>
        <taxon>Zopfiaceae</taxon>
        <taxon>Zopfia</taxon>
    </lineage>
</organism>
<gene>
    <name evidence="2" type="ORF">K469DRAFT_712752</name>
</gene>
<accession>A0A6A6DVY8</accession>
<name>A0A6A6DVY8_9PEZI</name>
<proteinExistence type="predicted"/>
<keyword evidence="3" id="KW-1185">Reference proteome</keyword>
<dbReference type="EMBL" id="ML994649">
    <property type="protein sequence ID" value="KAF2182150.1"/>
    <property type="molecule type" value="Genomic_DNA"/>
</dbReference>
<sequence length="130" mass="15504">MDIVSLQSILVGRLLNERNALHERMGQIENEVRNASRTTNNFNDVLDAYQITADDHEERLTRSEEDEQLRRQFENRLRAIENAASEQREAFKARFEAQQRRIEDLKTRLEAHERRPNEVEEDQAEKEKKK</sequence>
<evidence type="ECO:0000313" key="2">
    <source>
        <dbReference type="EMBL" id="KAF2182150.1"/>
    </source>
</evidence>
<evidence type="ECO:0000256" key="1">
    <source>
        <dbReference type="SAM" id="MobiDB-lite"/>
    </source>
</evidence>
<dbReference type="Proteomes" id="UP000800200">
    <property type="component" value="Unassembled WGS sequence"/>
</dbReference>
<feature type="compositionally biased region" description="Basic and acidic residues" evidence="1">
    <location>
        <begin position="107"/>
        <end position="118"/>
    </location>
</feature>
<dbReference type="AlphaFoldDB" id="A0A6A6DVY8"/>
<feature type="region of interest" description="Disordered" evidence="1">
    <location>
        <begin position="107"/>
        <end position="130"/>
    </location>
</feature>
<reference evidence="2" key="1">
    <citation type="journal article" date="2020" name="Stud. Mycol.">
        <title>101 Dothideomycetes genomes: a test case for predicting lifestyles and emergence of pathogens.</title>
        <authorList>
            <person name="Haridas S."/>
            <person name="Albert R."/>
            <person name="Binder M."/>
            <person name="Bloem J."/>
            <person name="Labutti K."/>
            <person name="Salamov A."/>
            <person name="Andreopoulos B."/>
            <person name="Baker S."/>
            <person name="Barry K."/>
            <person name="Bills G."/>
            <person name="Bluhm B."/>
            <person name="Cannon C."/>
            <person name="Castanera R."/>
            <person name="Culley D."/>
            <person name="Daum C."/>
            <person name="Ezra D."/>
            <person name="Gonzalez J."/>
            <person name="Henrissat B."/>
            <person name="Kuo A."/>
            <person name="Liang C."/>
            <person name="Lipzen A."/>
            <person name="Lutzoni F."/>
            <person name="Magnuson J."/>
            <person name="Mondo S."/>
            <person name="Nolan M."/>
            <person name="Ohm R."/>
            <person name="Pangilinan J."/>
            <person name="Park H.-J."/>
            <person name="Ramirez L."/>
            <person name="Alfaro M."/>
            <person name="Sun H."/>
            <person name="Tritt A."/>
            <person name="Yoshinaga Y."/>
            <person name="Zwiers L.-H."/>
            <person name="Turgeon B."/>
            <person name="Goodwin S."/>
            <person name="Spatafora J."/>
            <person name="Crous P."/>
            <person name="Grigoriev I."/>
        </authorList>
    </citation>
    <scope>NUCLEOTIDE SEQUENCE</scope>
    <source>
        <strain evidence="2">CBS 207.26</strain>
    </source>
</reference>
<evidence type="ECO:0000313" key="3">
    <source>
        <dbReference type="Proteomes" id="UP000800200"/>
    </source>
</evidence>
<protein>
    <submittedName>
        <fullName evidence="2">Uncharacterized protein</fullName>
    </submittedName>
</protein>